<evidence type="ECO:0000256" key="2">
    <source>
        <dbReference type="ARBA" id="ARBA00022840"/>
    </source>
</evidence>
<proteinExistence type="predicted"/>
<dbReference type="GO" id="GO:0015937">
    <property type="term" value="P:coenzyme A biosynthetic process"/>
    <property type="evidence" value="ECO:0007669"/>
    <property type="project" value="InterPro"/>
</dbReference>
<evidence type="ECO:0000256" key="1">
    <source>
        <dbReference type="ARBA" id="ARBA00022741"/>
    </source>
</evidence>
<sequence>MLKAAITGNIGSGKTTVCSIFKSLGVPVFYADTEAKRLYRD</sequence>
<name>A0A3B0UAP0_9ZZZZ</name>
<organism evidence="3">
    <name type="scientific">hydrothermal vent metagenome</name>
    <dbReference type="NCBI Taxonomy" id="652676"/>
    <lineage>
        <taxon>unclassified sequences</taxon>
        <taxon>metagenomes</taxon>
        <taxon>ecological metagenomes</taxon>
    </lineage>
</organism>
<dbReference type="GO" id="GO:0005524">
    <property type="term" value="F:ATP binding"/>
    <property type="evidence" value="ECO:0007669"/>
    <property type="project" value="UniProtKB-KW"/>
</dbReference>
<dbReference type="InterPro" id="IPR027417">
    <property type="entry name" value="P-loop_NTPase"/>
</dbReference>
<dbReference type="AlphaFoldDB" id="A0A3B0UAP0"/>
<evidence type="ECO:0000313" key="3">
    <source>
        <dbReference type="EMBL" id="VAW27518.1"/>
    </source>
</evidence>
<reference evidence="3" key="1">
    <citation type="submission" date="2018-06" db="EMBL/GenBank/DDBJ databases">
        <authorList>
            <person name="Zhirakovskaya E."/>
        </authorList>
    </citation>
    <scope>NUCLEOTIDE SEQUENCE</scope>
</reference>
<dbReference type="Gene3D" id="3.40.50.300">
    <property type="entry name" value="P-loop containing nucleotide triphosphate hydrolases"/>
    <property type="match status" value="1"/>
</dbReference>
<feature type="non-terminal residue" evidence="3">
    <location>
        <position position="41"/>
    </location>
</feature>
<gene>
    <name evidence="3" type="ORF">MNBD_BACTEROID07-2135</name>
</gene>
<dbReference type="GO" id="GO:0004140">
    <property type="term" value="F:dephospho-CoA kinase activity"/>
    <property type="evidence" value="ECO:0007669"/>
    <property type="project" value="UniProtKB-EC"/>
</dbReference>
<dbReference type="SUPFAM" id="SSF52540">
    <property type="entry name" value="P-loop containing nucleoside triphosphate hydrolases"/>
    <property type="match status" value="1"/>
</dbReference>
<keyword evidence="3" id="KW-0808">Transferase</keyword>
<dbReference type="Pfam" id="PF01121">
    <property type="entry name" value="CoaE"/>
    <property type="match status" value="1"/>
</dbReference>
<keyword evidence="3" id="KW-0418">Kinase</keyword>
<dbReference type="EMBL" id="UOET01000121">
    <property type="protein sequence ID" value="VAW27518.1"/>
    <property type="molecule type" value="Genomic_DNA"/>
</dbReference>
<keyword evidence="2" id="KW-0067">ATP-binding</keyword>
<dbReference type="EC" id="2.7.1.24" evidence="3"/>
<accession>A0A3B0UAP0</accession>
<dbReference type="InterPro" id="IPR001977">
    <property type="entry name" value="Depp_CoAkinase"/>
</dbReference>
<keyword evidence="1" id="KW-0547">Nucleotide-binding</keyword>
<protein>
    <submittedName>
        <fullName evidence="3">Dephospho-CoA kinase</fullName>
        <ecNumber evidence="3">2.7.1.24</ecNumber>
    </submittedName>
</protein>
<dbReference type="PROSITE" id="PS51219">
    <property type="entry name" value="DPCK"/>
    <property type="match status" value="1"/>
</dbReference>